<feature type="transmembrane region" description="Helical" evidence="6">
    <location>
        <begin position="45"/>
        <end position="69"/>
    </location>
</feature>
<feature type="transmembrane region" description="Helical" evidence="6">
    <location>
        <begin position="144"/>
        <end position="169"/>
    </location>
</feature>
<comment type="similarity">
    <text evidence="2">Belongs to the DsbD family.</text>
</comment>
<name>A0A4R9B523_9MICO</name>
<protein>
    <submittedName>
        <fullName evidence="8">Cytochrome c biogenesis protein CcdA</fullName>
    </submittedName>
</protein>
<keyword evidence="5 6" id="KW-0472">Membrane</keyword>
<dbReference type="AlphaFoldDB" id="A0A4R9B523"/>
<dbReference type="RefSeq" id="WP_134524120.1">
    <property type="nucleotide sequence ID" value="NZ_SOHH01000075.1"/>
</dbReference>
<feature type="transmembrane region" description="Helical" evidence="6">
    <location>
        <begin position="190"/>
        <end position="212"/>
    </location>
</feature>
<dbReference type="PANTHER" id="PTHR31272:SF4">
    <property type="entry name" value="CYTOCHROME C-TYPE BIOGENESIS PROTEIN HI_1454-RELATED"/>
    <property type="match status" value="1"/>
</dbReference>
<feature type="transmembrane region" description="Helical" evidence="6">
    <location>
        <begin position="6"/>
        <end position="33"/>
    </location>
</feature>
<dbReference type="GO" id="GO:0017004">
    <property type="term" value="P:cytochrome complex assembly"/>
    <property type="evidence" value="ECO:0007669"/>
    <property type="project" value="InterPro"/>
</dbReference>
<keyword evidence="9" id="KW-1185">Reference proteome</keyword>
<proteinExistence type="inferred from homology"/>
<dbReference type="PANTHER" id="PTHR31272">
    <property type="entry name" value="CYTOCHROME C-TYPE BIOGENESIS PROTEIN HI_1454-RELATED"/>
    <property type="match status" value="1"/>
</dbReference>
<accession>A0A4R9B523</accession>
<dbReference type="GO" id="GO:0016020">
    <property type="term" value="C:membrane"/>
    <property type="evidence" value="ECO:0007669"/>
    <property type="project" value="UniProtKB-SubCell"/>
</dbReference>
<feature type="transmembrane region" description="Helical" evidence="6">
    <location>
        <begin position="110"/>
        <end position="132"/>
    </location>
</feature>
<evidence type="ECO:0000259" key="7">
    <source>
        <dbReference type="Pfam" id="PF02683"/>
    </source>
</evidence>
<dbReference type="InterPro" id="IPR003834">
    <property type="entry name" value="Cyt_c_assmbl_TM_dom"/>
</dbReference>
<feature type="transmembrane region" description="Helical" evidence="6">
    <location>
        <begin position="75"/>
        <end position="98"/>
    </location>
</feature>
<dbReference type="InterPro" id="IPR051790">
    <property type="entry name" value="Cytochrome_c-biogenesis_DsbD"/>
</dbReference>
<evidence type="ECO:0000256" key="6">
    <source>
        <dbReference type="SAM" id="Phobius"/>
    </source>
</evidence>
<evidence type="ECO:0000256" key="3">
    <source>
        <dbReference type="ARBA" id="ARBA00022692"/>
    </source>
</evidence>
<reference evidence="8 9" key="1">
    <citation type="submission" date="2019-03" db="EMBL/GenBank/DDBJ databases">
        <title>Genomics of glacier-inhabiting Cryobacterium strains.</title>
        <authorList>
            <person name="Liu Q."/>
            <person name="Xin Y.-H."/>
        </authorList>
    </citation>
    <scope>NUCLEOTIDE SEQUENCE [LARGE SCALE GENOMIC DNA]</scope>
    <source>
        <strain evidence="8 9">Hh4</strain>
    </source>
</reference>
<dbReference type="EMBL" id="SOHH01000075">
    <property type="protein sequence ID" value="TFD75610.1"/>
    <property type="molecule type" value="Genomic_DNA"/>
</dbReference>
<comment type="caution">
    <text evidence="8">The sequence shown here is derived from an EMBL/GenBank/DDBJ whole genome shotgun (WGS) entry which is preliminary data.</text>
</comment>
<sequence>MDIGYAGALIGGVLTLLSPCSVMLLPAFFAFAFSTPARLLGRTAVFYLGLIATLVPVGVLAGTVGAFLIQNRTVLVVGAASIVIVLGLIQLIGIRLPAFTRNGAGDGTSVASVFVLGSVYGVAGVCAGPILGSVLTVAAVGGNAAYGGILLAIYALGMTVPLFVLALIWDRLKISERGWLKPRTVRVGGWQNSWLMIVSGLLSIGIGVLLLLTDGTAGLGGILTIGDQFTAESWVLSSSSGISNLVFGLAAFAVLIGVAGVYTLRTRRRAVESDQVAEPGVRGALLTGSARTGESAAPDRLDG</sequence>
<keyword evidence="4 6" id="KW-1133">Transmembrane helix</keyword>
<comment type="subcellular location">
    <subcellularLocation>
        <location evidence="1">Membrane</location>
        <topology evidence="1">Multi-pass membrane protein</topology>
    </subcellularLocation>
</comment>
<evidence type="ECO:0000313" key="9">
    <source>
        <dbReference type="Proteomes" id="UP000298313"/>
    </source>
</evidence>
<evidence type="ECO:0000256" key="4">
    <source>
        <dbReference type="ARBA" id="ARBA00022989"/>
    </source>
</evidence>
<organism evidence="8 9">
    <name type="scientific">Cryobacterium fucosi</name>
    <dbReference type="NCBI Taxonomy" id="1259157"/>
    <lineage>
        <taxon>Bacteria</taxon>
        <taxon>Bacillati</taxon>
        <taxon>Actinomycetota</taxon>
        <taxon>Actinomycetes</taxon>
        <taxon>Micrococcales</taxon>
        <taxon>Microbacteriaceae</taxon>
        <taxon>Cryobacterium</taxon>
    </lineage>
</organism>
<dbReference type="Proteomes" id="UP000298313">
    <property type="component" value="Unassembled WGS sequence"/>
</dbReference>
<feature type="transmembrane region" description="Helical" evidence="6">
    <location>
        <begin position="242"/>
        <end position="264"/>
    </location>
</feature>
<keyword evidence="3 6" id="KW-0812">Transmembrane</keyword>
<dbReference type="Pfam" id="PF02683">
    <property type="entry name" value="DsbD_TM"/>
    <property type="match status" value="1"/>
</dbReference>
<feature type="domain" description="Cytochrome C biogenesis protein transmembrane" evidence="7">
    <location>
        <begin position="8"/>
        <end position="172"/>
    </location>
</feature>
<gene>
    <name evidence="8" type="ORF">E3T48_11070</name>
</gene>
<evidence type="ECO:0000313" key="8">
    <source>
        <dbReference type="EMBL" id="TFD75610.1"/>
    </source>
</evidence>
<evidence type="ECO:0000256" key="1">
    <source>
        <dbReference type="ARBA" id="ARBA00004141"/>
    </source>
</evidence>
<evidence type="ECO:0000256" key="5">
    <source>
        <dbReference type="ARBA" id="ARBA00023136"/>
    </source>
</evidence>
<dbReference type="OrthoDB" id="4332145at2"/>
<evidence type="ECO:0000256" key="2">
    <source>
        <dbReference type="ARBA" id="ARBA00006143"/>
    </source>
</evidence>